<dbReference type="InterPro" id="IPR013968">
    <property type="entry name" value="PKS_KR"/>
</dbReference>
<dbReference type="Pfam" id="PF02801">
    <property type="entry name" value="Ketoacyl-synt_C"/>
    <property type="match status" value="1"/>
</dbReference>
<evidence type="ECO:0000259" key="27">
    <source>
        <dbReference type="PROSITE" id="PS52004"/>
    </source>
</evidence>
<dbReference type="CDD" id="cd19531">
    <property type="entry name" value="LCL_NRPS-like"/>
    <property type="match status" value="1"/>
</dbReference>
<dbReference type="Gene3D" id="3.40.50.980">
    <property type="match status" value="2"/>
</dbReference>
<dbReference type="Pfam" id="PF00550">
    <property type="entry name" value="PP-binding"/>
    <property type="match status" value="2"/>
</dbReference>
<evidence type="ECO:0000256" key="6">
    <source>
        <dbReference type="ARBA" id="ARBA00022679"/>
    </source>
</evidence>
<dbReference type="Pfam" id="PF22621">
    <property type="entry name" value="CurL-like_PKS_C"/>
    <property type="match status" value="1"/>
</dbReference>
<dbReference type="InterPro" id="IPR049490">
    <property type="entry name" value="C883_1060-like_KR_N"/>
</dbReference>
<dbReference type="SUPFAM" id="SSF53901">
    <property type="entry name" value="Thiolase-like"/>
    <property type="match status" value="1"/>
</dbReference>
<evidence type="ECO:0000256" key="16">
    <source>
        <dbReference type="ARBA" id="ARBA00051971"/>
    </source>
</evidence>
<proteinExistence type="inferred from homology"/>
<dbReference type="GO" id="GO:0031177">
    <property type="term" value="F:phosphopantetheine binding"/>
    <property type="evidence" value="ECO:0007669"/>
    <property type="project" value="InterPro"/>
</dbReference>
<feature type="domain" description="Ketosynthase family 3 (KS3)" evidence="27">
    <location>
        <begin position="1086"/>
        <end position="1510"/>
    </location>
</feature>
<evidence type="ECO:0000256" key="18">
    <source>
        <dbReference type="ARBA" id="ARBA00052745"/>
    </source>
</evidence>
<evidence type="ECO:0000256" key="13">
    <source>
        <dbReference type="ARBA" id="ARBA00023268"/>
    </source>
</evidence>
<dbReference type="STRING" id="1401.BK123_26710"/>
<evidence type="ECO:0000256" key="17">
    <source>
        <dbReference type="ARBA" id="ARBA00052119"/>
    </source>
</evidence>
<evidence type="ECO:0000256" key="23">
    <source>
        <dbReference type="ARBA" id="ARBA00078169"/>
    </source>
</evidence>
<evidence type="ECO:0000256" key="22">
    <source>
        <dbReference type="ARBA" id="ARBA00075053"/>
    </source>
</evidence>
<keyword evidence="6" id="KW-0808">Transferase</keyword>
<dbReference type="InterPro" id="IPR045851">
    <property type="entry name" value="AMP-bd_C_sf"/>
</dbReference>
<dbReference type="GO" id="GO:0044550">
    <property type="term" value="P:secondary metabolite biosynthetic process"/>
    <property type="evidence" value="ECO:0007669"/>
    <property type="project" value="TreeGrafter"/>
</dbReference>
<evidence type="ECO:0000256" key="7">
    <source>
        <dbReference type="ARBA" id="ARBA00022737"/>
    </source>
</evidence>
<dbReference type="InterPro" id="IPR001242">
    <property type="entry name" value="Condensation_dom"/>
</dbReference>
<dbReference type="PANTHER" id="PTHR45527">
    <property type="entry name" value="NONRIBOSOMAL PEPTIDE SYNTHETASE"/>
    <property type="match status" value="1"/>
</dbReference>
<dbReference type="PROSITE" id="PS52004">
    <property type="entry name" value="KS3_2"/>
    <property type="match status" value="1"/>
</dbReference>
<keyword evidence="10" id="KW-0560">Oxidoreductase</keyword>
<dbReference type="Gene3D" id="2.30.38.10">
    <property type="entry name" value="Luciferase, Domain 3"/>
    <property type="match status" value="1"/>
</dbReference>
<dbReference type="NCBIfam" id="TIGR01733">
    <property type="entry name" value="AA-adenyl-dom"/>
    <property type="match status" value="1"/>
</dbReference>
<dbReference type="InterPro" id="IPR016036">
    <property type="entry name" value="Malonyl_transacylase_ACP-bd"/>
</dbReference>
<dbReference type="InterPro" id="IPR014043">
    <property type="entry name" value="Acyl_transferase_dom"/>
</dbReference>
<dbReference type="SUPFAM" id="SSF52151">
    <property type="entry name" value="FabD/lysophospholipase-like"/>
    <property type="match status" value="1"/>
</dbReference>
<comment type="function">
    <text evidence="19">Part of the PpsABCDE complex involved in the biosynthesis of the lipid core common to phthiocerols and phenolphthiocerols by successive additions of malonyl-CoA or methylmalonyl-CoA extender units. PpsA can accept as substrate the activated forms of either icosanoyl (C20), docosanoyl (C22) or lignoceroyl (C24) groups from FadD26, or a (4-hydroxyphenyl)-C17 or (4-hydroxyphenyl)-C19 fatty acyl from FadD29. PpsA initiates the biosynthesis and extends its substrate using a malonyl-CoA extender unit. The PpsB and PpsC proteins add the second and third malonyl-CoA extender units. PpsD adds an (R)-methylmalonyl unit and PpsE adds a second (R)-methylmalonyl unit. The incorporation of the methylmalonyl units results in formation of two branched methyl groups in the elongated product.</text>
</comment>
<keyword evidence="13" id="KW-0511">Multifunctional enzyme</keyword>
<dbReference type="InterPro" id="IPR000873">
    <property type="entry name" value="AMP-dep_synth/lig_dom"/>
</dbReference>
<comment type="catalytic activity">
    <reaction evidence="18">
        <text>icosanoyl-[(phenol)carboxyphthiodiolenone synthase] + 2 (S)-methylmalonyl-CoA + 3 malonyl-CoA + 5 NADPH + 10 H(+) = C32-carboxyphthiodiolenone-[(phenol)carboxyphthiodiolenone synthase] + 5 CO2 + 5 NADP(+) + 5 CoA + 2 H2O</text>
        <dbReference type="Rhea" id="RHEA:57748"/>
        <dbReference type="Rhea" id="RHEA-COMP:14985"/>
        <dbReference type="Rhea" id="RHEA-COMP:14986"/>
        <dbReference type="ChEBI" id="CHEBI:15377"/>
        <dbReference type="ChEBI" id="CHEBI:15378"/>
        <dbReference type="ChEBI" id="CHEBI:16526"/>
        <dbReference type="ChEBI" id="CHEBI:57287"/>
        <dbReference type="ChEBI" id="CHEBI:57327"/>
        <dbReference type="ChEBI" id="CHEBI:57384"/>
        <dbReference type="ChEBI" id="CHEBI:57783"/>
        <dbReference type="ChEBI" id="CHEBI:58349"/>
        <dbReference type="ChEBI" id="CHEBI:87848"/>
        <dbReference type="ChEBI" id="CHEBI:142236"/>
        <dbReference type="EC" id="2.3.1.292"/>
    </reaction>
</comment>
<evidence type="ECO:0000256" key="14">
    <source>
        <dbReference type="ARBA" id="ARBA00029443"/>
    </source>
</evidence>
<reference evidence="28 29" key="1">
    <citation type="submission" date="2016-11" db="EMBL/GenBank/DDBJ databases">
        <title>Paenibacillus species isolates.</title>
        <authorList>
            <person name="Beno S.M."/>
        </authorList>
    </citation>
    <scope>NUCLEOTIDE SEQUENCE [LARGE SCALE GENOMIC DNA]</scope>
    <source>
        <strain evidence="28 29">FSL F4-0100</strain>
    </source>
</reference>
<evidence type="ECO:0000256" key="3">
    <source>
        <dbReference type="ARBA" id="ARBA00006432"/>
    </source>
</evidence>
<dbReference type="SUPFAM" id="SSF52777">
    <property type="entry name" value="CoA-dependent acyltransferases"/>
    <property type="match status" value="4"/>
</dbReference>
<comment type="similarity">
    <text evidence="3">Belongs to the ATP-dependent AMP-binding enzyme family.</text>
</comment>
<evidence type="ECO:0000256" key="9">
    <source>
        <dbReference type="ARBA" id="ARBA00022857"/>
    </source>
</evidence>
<evidence type="ECO:0000256" key="1">
    <source>
        <dbReference type="ARBA" id="ARBA00001937"/>
    </source>
</evidence>
<dbReference type="EMBL" id="MRTF01000010">
    <property type="protein sequence ID" value="OME89361.1"/>
    <property type="molecule type" value="Genomic_DNA"/>
</dbReference>
<protein>
    <recommendedName>
        <fullName evidence="21">Phenolphthiocerol/phthiocerol polyketide synthase subunit E</fullName>
        <ecNumber evidence="20">2.3.1.292</ecNumber>
    </recommendedName>
    <alternativeName>
        <fullName evidence="23">(Phenol)carboxyphthiodiolenone synthase subunit E</fullName>
    </alternativeName>
    <alternativeName>
        <fullName evidence="24">Beta-ketoacyl-acyl-carrier-protein synthase I</fullName>
    </alternativeName>
    <alternativeName>
        <fullName evidence="22">Phthiocerol synthesis polyketide synthase type I PpsE</fullName>
    </alternativeName>
</protein>
<dbReference type="Pfam" id="PF00109">
    <property type="entry name" value="ketoacyl-synt"/>
    <property type="match status" value="1"/>
</dbReference>
<accession>A0A1R1AUX1</accession>
<dbReference type="InterPro" id="IPR020806">
    <property type="entry name" value="PKS_PP-bd"/>
</dbReference>
<dbReference type="SUPFAM" id="SSF51735">
    <property type="entry name" value="NAD(P)-binding Rossmann-fold domains"/>
    <property type="match status" value="2"/>
</dbReference>
<evidence type="ECO:0000256" key="2">
    <source>
        <dbReference type="ARBA" id="ARBA00001957"/>
    </source>
</evidence>
<dbReference type="InterPro" id="IPR009081">
    <property type="entry name" value="PP-bd_ACP"/>
</dbReference>
<keyword evidence="5" id="KW-0597">Phosphoprotein</keyword>
<dbReference type="GO" id="GO:0016491">
    <property type="term" value="F:oxidoreductase activity"/>
    <property type="evidence" value="ECO:0007669"/>
    <property type="project" value="UniProtKB-KW"/>
</dbReference>
<name>A0A1R1AUX1_PAELA</name>
<keyword evidence="7" id="KW-0677">Repeat</keyword>
<dbReference type="InterPro" id="IPR025110">
    <property type="entry name" value="AMP-bd_C"/>
</dbReference>
<keyword evidence="11" id="KW-0443">Lipid metabolism</keyword>
<dbReference type="GO" id="GO:0004315">
    <property type="term" value="F:3-oxoacyl-[acyl-carrier-protein] synthase activity"/>
    <property type="evidence" value="ECO:0007669"/>
    <property type="project" value="InterPro"/>
</dbReference>
<evidence type="ECO:0000313" key="29">
    <source>
        <dbReference type="Proteomes" id="UP000187074"/>
    </source>
</evidence>
<dbReference type="SMART" id="SM00823">
    <property type="entry name" value="PKS_PP"/>
    <property type="match status" value="2"/>
</dbReference>
<dbReference type="InterPro" id="IPR014030">
    <property type="entry name" value="Ketoacyl_synth_N"/>
</dbReference>
<dbReference type="InterPro" id="IPR010071">
    <property type="entry name" value="AA_adenyl_dom"/>
</dbReference>
<dbReference type="InterPro" id="IPR018201">
    <property type="entry name" value="Ketoacyl_synth_AS"/>
</dbReference>
<dbReference type="GO" id="GO:0034081">
    <property type="term" value="C:polyketide synthase complex"/>
    <property type="evidence" value="ECO:0007669"/>
    <property type="project" value="UniProtKB-ARBA"/>
</dbReference>
<evidence type="ECO:0000256" key="10">
    <source>
        <dbReference type="ARBA" id="ARBA00023002"/>
    </source>
</evidence>
<dbReference type="GO" id="GO:0043041">
    <property type="term" value="P:amino acid activation for nonribosomal peptide biosynthetic process"/>
    <property type="evidence" value="ECO:0007669"/>
    <property type="project" value="UniProtKB-ARBA"/>
</dbReference>
<keyword evidence="12" id="KW-0045">Antibiotic biosynthesis</keyword>
<feature type="region of interest" description="Disordered" evidence="25">
    <location>
        <begin position="1048"/>
        <end position="1085"/>
    </location>
</feature>
<dbReference type="Pfam" id="PF00501">
    <property type="entry name" value="AMP-binding"/>
    <property type="match status" value="1"/>
</dbReference>
<dbReference type="Gene3D" id="3.30.559.10">
    <property type="entry name" value="Chloramphenicol acetyltransferase-like domain"/>
    <property type="match status" value="2"/>
</dbReference>
<evidence type="ECO:0000256" key="8">
    <source>
        <dbReference type="ARBA" id="ARBA00022832"/>
    </source>
</evidence>
<evidence type="ECO:0000256" key="19">
    <source>
        <dbReference type="ARBA" id="ARBA00058455"/>
    </source>
</evidence>
<keyword evidence="4" id="KW-0596">Phosphopantetheine</keyword>
<dbReference type="Pfam" id="PF00698">
    <property type="entry name" value="Acyl_transf_1"/>
    <property type="match status" value="1"/>
</dbReference>
<dbReference type="FunFam" id="3.30.300.30:FF:000010">
    <property type="entry name" value="Enterobactin synthetase component F"/>
    <property type="match status" value="1"/>
</dbReference>
<gene>
    <name evidence="28" type="ORF">BK123_26710</name>
</gene>
<dbReference type="PROSITE" id="PS50075">
    <property type="entry name" value="CARRIER"/>
    <property type="match status" value="2"/>
</dbReference>
<dbReference type="InterPro" id="IPR020841">
    <property type="entry name" value="PKS_Beta-ketoAc_synthase_dom"/>
</dbReference>
<evidence type="ECO:0000256" key="24">
    <source>
        <dbReference type="ARBA" id="ARBA00084020"/>
    </source>
</evidence>
<organism evidence="28 29">
    <name type="scientific">Paenibacillus lautus</name>
    <name type="common">Bacillus lautus</name>
    <dbReference type="NCBI Taxonomy" id="1401"/>
    <lineage>
        <taxon>Bacteria</taxon>
        <taxon>Bacillati</taxon>
        <taxon>Bacillota</taxon>
        <taxon>Bacilli</taxon>
        <taxon>Bacillales</taxon>
        <taxon>Paenibacillaceae</taxon>
        <taxon>Paenibacillus</taxon>
    </lineage>
</organism>
<evidence type="ECO:0000256" key="12">
    <source>
        <dbReference type="ARBA" id="ARBA00023194"/>
    </source>
</evidence>
<dbReference type="InterPro" id="IPR016035">
    <property type="entry name" value="Acyl_Trfase/lysoPLipase"/>
</dbReference>
<dbReference type="Gene3D" id="1.10.1200.10">
    <property type="entry name" value="ACP-like"/>
    <property type="match status" value="2"/>
</dbReference>
<dbReference type="SUPFAM" id="SSF55048">
    <property type="entry name" value="Probable ACP-binding domain of malonyl-CoA ACP transacylase"/>
    <property type="match status" value="1"/>
</dbReference>
<evidence type="ECO:0000256" key="20">
    <source>
        <dbReference type="ARBA" id="ARBA00066974"/>
    </source>
</evidence>
<dbReference type="InterPro" id="IPR014031">
    <property type="entry name" value="Ketoacyl_synth_C"/>
</dbReference>
<dbReference type="InterPro" id="IPR057326">
    <property type="entry name" value="KR_dom"/>
</dbReference>
<comment type="cofactor">
    <cofactor evidence="1">
        <name>NADP(+)</name>
        <dbReference type="ChEBI" id="CHEBI:58349"/>
    </cofactor>
</comment>
<dbReference type="PROSITE" id="PS00455">
    <property type="entry name" value="AMP_BINDING"/>
    <property type="match status" value="1"/>
</dbReference>
<evidence type="ECO:0000256" key="21">
    <source>
        <dbReference type="ARBA" id="ARBA00073623"/>
    </source>
</evidence>
<dbReference type="SUPFAM" id="SSF56801">
    <property type="entry name" value="Acetyl-CoA synthetase-like"/>
    <property type="match status" value="1"/>
</dbReference>
<dbReference type="Gene3D" id="3.30.300.30">
    <property type="match status" value="1"/>
</dbReference>
<dbReference type="PROSITE" id="PS00012">
    <property type="entry name" value="PHOSPHOPANTETHEINE"/>
    <property type="match status" value="1"/>
</dbReference>
<comment type="catalytic activity">
    <reaction evidence="17">
        <text>docosanoyl-[(phenol)carboxyphthiodiolenone synthase] + 2 (S)-methylmalonyl-CoA + 3 malonyl-CoA + 5 NADPH + 10 H(+) = C34-carboxyphthiodiolenone-[(phenol)carboxyphthiodiolenone synthase] + 5 CO2 + 5 NADP(+) + 5 CoA + 2 H2O</text>
        <dbReference type="Rhea" id="RHEA:57752"/>
        <dbReference type="Rhea" id="RHEA-COMP:14987"/>
        <dbReference type="Rhea" id="RHEA-COMP:14988"/>
        <dbReference type="ChEBI" id="CHEBI:15377"/>
        <dbReference type="ChEBI" id="CHEBI:15378"/>
        <dbReference type="ChEBI" id="CHEBI:16526"/>
        <dbReference type="ChEBI" id="CHEBI:57287"/>
        <dbReference type="ChEBI" id="CHEBI:57327"/>
        <dbReference type="ChEBI" id="CHEBI:57384"/>
        <dbReference type="ChEBI" id="CHEBI:57783"/>
        <dbReference type="ChEBI" id="CHEBI:58349"/>
        <dbReference type="ChEBI" id="CHEBI:142237"/>
        <dbReference type="ChEBI" id="CHEBI:142238"/>
        <dbReference type="EC" id="2.3.1.292"/>
    </reaction>
</comment>
<dbReference type="Gene3D" id="3.30.559.30">
    <property type="entry name" value="Nonribosomal peptide synthetase, condensation domain"/>
    <property type="match status" value="2"/>
</dbReference>
<dbReference type="Pfam" id="PF13193">
    <property type="entry name" value="AMP-binding_C"/>
    <property type="match status" value="1"/>
</dbReference>
<dbReference type="Gene3D" id="3.30.70.3290">
    <property type="match status" value="1"/>
</dbReference>
<evidence type="ECO:0000256" key="11">
    <source>
        <dbReference type="ARBA" id="ARBA00023098"/>
    </source>
</evidence>
<dbReference type="Pfam" id="PF21394">
    <property type="entry name" value="Beta-ketacyl_N"/>
    <property type="match status" value="1"/>
</dbReference>
<dbReference type="GO" id="GO:0017000">
    <property type="term" value="P:antibiotic biosynthetic process"/>
    <property type="evidence" value="ECO:0007669"/>
    <property type="project" value="UniProtKB-KW"/>
</dbReference>
<evidence type="ECO:0000256" key="15">
    <source>
        <dbReference type="ARBA" id="ARBA00050973"/>
    </source>
</evidence>
<dbReference type="Gene3D" id="3.40.50.720">
    <property type="entry name" value="NAD(P)-binding Rossmann-like Domain"/>
    <property type="match status" value="1"/>
</dbReference>
<dbReference type="GO" id="GO:0006633">
    <property type="term" value="P:fatty acid biosynthetic process"/>
    <property type="evidence" value="ECO:0007669"/>
    <property type="project" value="InterPro"/>
</dbReference>
<dbReference type="GO" id="GO:0005829">
    <property type="term" value="C:cytosol"/>
    <property type="evidence" value="ECO:0007669"/>
    <property type="project" value="TreeGrafter"/>
</dbReference>
<comment type="similarity">
    <text evidence="14">In the C-terminal section; belongs to the NRP synthetase family.</text>
</comment>
<dbReference type="Pfam" id="PF08659">
    <property type="entry name" value="KR"/>
    <property type="match status" value="1"/>
</dbReference>
<dbReference type="Gene3D" id="3.30.70.250">
    <property type="entry name" value="Malonyl-CoA ACP transacylase, ACP-binding"/>
    <property type="match status" value="1"/>
</dbReference>
<dbReference type="PROSITE" id="PS00606">
    <property type="entry name" value="KS3_1"/>
    <property type="match status" value="1"/>
</dbReference>
<evidence type="ECO:0000259" key="26">
    <source>
        <dbReference type="PROSITE" id="PS50075"/>
    </source>
</evidence>
<dbReference type="PANTHER" id="PTHR45527:SF1">
    <property type="entry name" value="FATTY ACID SYNTHASE"/>
    <property type="match status" value="1"/>
</dbReference>
<evidence type="ECO:0000256" key="5">
    <source>
        <dbReference type="ARBA" id="ARBA00022553"/>
    </source>
</evidence>
<dbReference type="Gene3D" id="3.40.47.10">
    <property type="match status" value="1"/>
</dbReference>
<dbReference type="FunFam" id="1.10.1200.10:FF:000005">
    <property type="entry name" value="Nonribosomal peptide synthetase 1"/>
    <property type="match status" value="1"/>
</dbReference>
<dbReference type="Pfam" id="PF00668">
    <property type="entry name" value="Condensation"/>
    <property type="match status" value="2"/>
</dbReference>
<dbReference type="FunFam" id="3.40.47.10:FF:000042">
    <property type="entry name" value="Polyketide synthase Pks13"/>
    <property type="match status" value="1"/>
</dbReference>
<evidence type="ECO:0000313" key="28">
    <source>
        <dbReference type="EMBL" id="OME89361.1"/>
    </source>
</evidence>
<dbReference type="InterPro" id="IPR036736">
    <property type="entry name" value="ACP-like_sf"/>
</dbReference>
<dbReference type="InterPro" id="IPR001227">
    <property type="entry name" value="Ac_transferase_dom_sf"/>
</dbReference>
<dbReference type="Proteomes" id="UP000187074">
    <property type="component" value="Unassembled WGS sequence"/>
</dbReference>
<evidence type="ECO:0000256" key="4">
    <source>
        <dbReference type="ARBA" id="ARBA00022450"/>
    </source>
</evidence>
<feature type="domain" description="Carrier" evidence="26">
    <location>
        <begin position="2529"/>
        <end position="2604"/>
    </location>
</feature>
<dbReference type="Gene3D" id="3.40.366.10">
    <property type="entry name" value="Malonyl-Coenzyme A Acyl Carrier Protein, domain 2"/>
    <property type="match status" value="1"/>
</dbReference>
<keyword evidence="9" id="KW-0521">NADP</keyword>
<comment type="catalytic activity">
    <reaction evidence="16">
        <text>19-(4-hydroxyphenyl)nonadecanoyl-[(phenol)carboxyphthiodiolenone synthase] + 2 (S)-methylmalonyl-CoA + 3 malonyl-CoA + 5 NADPH + 10 H(+) = C37-(phenol)carboxyphthiodiolenone-[(phenol)carboxyphthiodiolenone synthase] + 5 CO2 + 5 NADP(+) + 5 CoA + 2 H2O</text>
        <dbReference type="Rhea" id="RHEA:57760"/>
        <dbReference type="Rhea" id="RHEA-COMP:14273"/>
        <dbReference type="Rhea" id="RHEA-COMP:14990"/>
        <dbReference type="ChEBI" id="CHEBI:15377"/>
        <dbReference type="ChEBI" id="CHEBI:15378"/>
        <dbReference type="ChEBI" id="CHEBI:16526"/>
        <dbReference type="ChEBI" id="CHEBI:57287"/>
        <dbReference type="ChEBI" id="CHEBI:57327"/>
        <dbReference type="ChEBI" id="CHEBI:57384"/>
        <dbReference type="ChEBI" id="CHEBI:57783"/>
        <dbReference type="ChEBI" id="CHEBI:58349"/>
        <dbReference type="ChEBI" id="CHEBI:133301"/>
        <dbReference type="ChEBI" id="CHEBI:142260"/>
        <dbReference type="EC" id="2.3.1.292"/>
    </reaction>
</comment>
<dbReference type="InterPro" id="IPR016039">
    <property type="entry name" value="Thiolase-like"/>
</dbReference>
<dbReference type="EC" id="2.3.1.292" evidence="20"/>
<dbReference type="SMART" id="SM00822">
    <property type="entry name" value="PKS_KR"/>
    <property type="match status" value="1"/>
</dbReference>
<dbReference type="CDD" id="cd08953">
    <property type="entry name" value="KR_2_SDR_x"/>
    <property type="match status" value="1"/>
</dbReference>
<dbReference type="InterPro" id="IPR036291">
    <property type="entry name" value="NAD(P)-bd_dom_sf"/>
</dbReference>
<dbReference type="CDD" id="cd12117">
    <property type="entry name" value="A_NRPS_Srf_like"/>
    <property type="match status" value="1"/>
</dbReference>
<feature type="compositionally biased region" description="Basic and acidic residues" evidence="25">
    <location>
        <begin position="1049"/>
        <end position="1060"/>
    </location>
</feature>
<comment type="catalytic activity">
    <reaction evidence="15">
        <text>17-(4-hydroxyphenyl)heptadecanoyl-[(phenol)carboxyphthiodiolenone synthase] + 2 (S)-methylmalonyl-CoA + 3 malonyl-CoA + 5 NADPH + 10 H(+) = C35-(phenol)carboxyphthiodiolenone-[(phenol)carboxyphthiodiolenone synthase] + 5 CO2 + 5 NADP(+) + 5 CoA + 2 H2O</text>
        <dbReference type="Rhea" id="RHEA:57756"/>
        <dbReference type="Rhea" id="RHEA-COMP:14272"/>
        <dbReference type="Rhea" id="RHEA-COMP:14989"/>
        <dbReference type="ChEBI" id="CHEBI:15377"/>
        <dbReference type="ChEBI" id="CHEBI:15378"/>
        <dbReference type="ChEBI" id="CHEBI:16526"/>
        <dbReference type="ChEBI" id="CHEBI:57287"/>
        <dbReference type="ChEBI" id="CHEBI:57327"/>
        <dbReference type="ChEBI" id="CHEBI:57384"/>
        <dbReference type="ChEBI" id="CHEBI:57783"/>
        <dbReference type="ChEBI" id="CHEBI:58349"/>
        <dbReference type="ChEBI" id="CHEBI:133300"/>
        <dbReference type="ChEBI" id="CHEBI:142259"/>
        <dbReference type="EC" id="2.3.1.292"/>
    </reaction>
</comment>
<dbReference type="SMART" id="SM00827">
    <property type="entry name" value="PKS_AT"/>
    <property type="match status" value="1"/>
</dbReference>
<dbReference type="FunFam" id="3.40.50.980:FF:000001">
    <property type="entry name" value="Non-ribosomal peptide synthetase"/>
    <property type="match status" value="1"/>
</dbReference>
<dbReference type="InterPro" id="IPR023213">
    <property type="entry name" value="CAT-like_dom_sf"/>
</dbReference>
<evidence type="ECO:0000256" key="25">
    <source>
        <dbReference type="SAM" id="MobiDB-lite"/>
    </source>
</evidence>
<keyword evidence="8" id="KW-0276">Fatty acid metabolism</keyword>
<dbReference type="InterPro" id="IPR020845">
    <property type="entry name" value="AMP-binding_CS"/>
</dbReference>
<dbReference type="FunFam" id="3.40.50.12780:FF:000012">
    <property type="entry name" value="Non-ribosomal peptide synthetase"/>
    <property type="match status" value="1"/>
</dbReference>
<dbReference type="CDD" id="cd00833">
    <property type="entry name" value="PKS"/>
    <property type="match status" value="1"/>
</dbReference>
<sequence>MGESVKKPQKLDKSNVEDILALSPMQSGMLLQYLRDPETTQYVELIALAVSGELKPSLFEQAWAYVVRSNEALRSLFRWEEVNQPVQIMLREHRPIIRYEDYSDYDENAQAGLIADRIAADKKEKFQLDQVPFRLTLCKQTERKHTMLMSFHHILFDGWSTGILLKEWRSAYLMLAQGQEPERQYKPHLKQFISLLQQQDKQTQENYWSQYLHDMQNRPIVTRSTKVSGMPDMAVYTEKRSSTFTAGLHQWVRSEEVTQAALFYTAWGILLQHYTNSDDVLFGTTVSGRNTIIPGMEHMVGLFINTLPFRMTAGPDKMIPELLAEVNASIQASEEHANTSLTDIKTYGGLRAEGSPFDTLVVVENYPLDEVVTSTDGPLIIEPHHIEEETEFDLTLRITVAEELELTFSYNKQAYHEDMVKKLAHHYLYILEQITQAQAQVTTYRETRLKDIGILTHEEREQILLFNLTTSNYPSEKMVHELFEEQVLLSPESTAVTDEHISYTYRELNEQANRIARSLQAKGMESGQIVGLMANRSTELVAGIFGILKAGGVYLPIDSAHPAERIAYMLSDGNVRTVLASPGLEDLIPEHAQVLKLDEALLHLGEASELPQAGSSEHPAYVMYTSGSTGKPKGVIVGHRGIVRLVRNTNHVQFEAHDCVLQAGAIGFDALTFEVFGALLNGASLHIADKHTLLDNAKLDAFLRTRAISGGLLTPALFNQLAQQRPDMFAGMRNLVVGGDVLSPKHIEAVRQACPGLTIWNAYGPTENTVISTCFRIDSEFNEHIPIGPPISNSTAYIVDRYDNLLPIGIPGELIVGGDGVALGYLNRPDLTAEKFVSDPFRLSGNIYKTGDMARWLEDGTIEYMGRMDQQVKIRGHRIEIGEIETMLLQHKSVQEAAVTVQQRGAQTELCAYVAASEKVSASDLRVYLAAKLPDYMIPSHIVQLDQIPLTPNGKLDRKALPAFVEAPREIQEAAMPRTELENLIADAWKAVLELERIGIHDKYFEVGGNSINLIQLQSKLQRQLKREIPIVTLFQYPTVHDLAAHLAGETERSADRKSESAAASRKNEQPSLAQSDRAEHGNQGSRDIAVIGLAGRFPGARNISEFWSNLQQGRESISFFSDDELAEYGFDRQLLKRPEFVKAKGVLDEMDHFDPAFFGYTPDQAALMDPQVRLLHECAWHTLEDAGCDPQRHVGSIGLFAGVTNNFHWLSQLSDRLHGSLSDMFEVDSLNDSYTVSTRISHKLNLKGPAISLQTACSTSLVAVHLACQSILNGDCDLALAGGASIVLPHKSGYLYQEGMVKSPDGHCRTFDAKAKGTIGGDGVGFVALKSLEAAITDGDRIYAVIKGSAINNDGSRKVGYTAPSVQGQADVIARAQEAAGVPAESITYVEAHGSGTTLGDPIEIEALTKAFRTDKTGFCRIGSVKTNIGHLDAAAGVAGLIKTALALHHKQLPPSLHYETPNPNIDFANSPFVVNTGLADWRNDDYPLRAGVSSFGIGGTNAHVVMEEAPIQEATGKGRTHQVLVLSAQTPDALDSMTDNLGVYLKEHPSENLADIAYTLQTGRRPFRYRRLLSCSTVEEAIAALTPAADRASFDARKVISGTTGEERGSIVFMFSGQGSQYINMGKGLYETEPVFREEMNHCFRLYLDITGSDMKVMLYPDADAETAEASLQLNQTKHIQPAMLMLEFALARLLLSWGVKPDAMIGYSFGEYAAACLAGVMSLEEAMRLIILRGELMHQVPPGGMLSVPLPEQDIKPLLSGSISLAVVNGPSCIVSGPEEEIAAFEQQMKAGKFVCMRLPVSTAAHSSLLHEVAEPFAEAVRQVRLNPPQIPYVSTTTGNWITDEEATDPGYWTRHMTDTVRFADGIVRLAEQQGRLFVEIGPGQDLTLLARRYIDTERGQQALNLMPPEHSSIPDTSLLVNRIGRLWLYGQSIDWRAFHGEEPRRRISLPLYPFAGQRYWIESAAGTSLPVGSAKNKIQGAGGKVAKLPDMSDWFYVPTWKKEQLLPGSASMNANIAGNWLVFADENGLAADIIKSLAECGGQIIVVRAGEHYERVTAHQYIVNPQNEHHYMKLFADLEAGGTSPDLLLHAWGISAPSSCDSGASWLTATQERGYYSLLYTGKALKKQASGHEIHMWVLTDHMHAIAGESVLYPEKATVLGPCRVIPQELPNIHCHSIDINLPEAGSWQRDRLIRRLLDEFGAARFELAAAYRDNERWVLGYEPVKIAEPEAEASRLRQGGVYLITGGLGYIGQVLAGHLARSVQAKLVFTTRSSFPTNDKWEQWLAEHGPENTVSVQIGKLKELESQGAEVLVLTANSSDLEQMKEAVRQIESVFGSLNGVIHTAGMTGEAAFRMLEETDEELSEQHFQAKLYGLYVLDRVLADKELDFCLLASSLSPMLGGLGFTAYSAANHFMDAYVHDRNRRLSTAWTSVNWDGWQLEKEQTIHGQAGASISELLIAPEEGIELLRRVLSVREAGQIVLSTGSLQDRIDKWVKRTAQEEAPLPKGDGGFYTRPALSGEYIAPVTESERRLCGMWEQFFRIDRIGVQDDFFELGGDSLKAITVVTGIHKEMKVEISLPVFFNMPTIQQLAAYIDEAEQSAYQDIEKAPPREYYELSSAQKRLYLIQQMEKGHTGYNEIVAGILIGKLDRAQMEAVLRQLIKRHESLRTSFELVNGLPMQKINETVEFEVEYADFSGEIELGASDAGLLDEEGETAVKIREAVAKFVRPFDLTRAPLMRAGLIKLEDERHVLMVDLHHIVSDGLSQDIFVNDFMALYAGRELPELELQYKDFSDWQNRMKETEEQQRQGEFWLNQLQEVPRLALRTDYPRPETRNFSGSRVPFDLSMEQTQALKSLCLKEDVTLFMALLAVFNLLLSKVCAQQDIVVGTPIIGRKQQSLQLIIGKFVNMLPLRNQLDEEMSFSALLQTVRATTLDAFANQDYQFEEMVQQLGQDRDLARNPVFDVVFALQNMQNPEMSIPGLKMEPFPFVHDASHFDLSLIAEEDGERLSFKFEYSTRLFLRDTIVRFAGYMQDIISGVLANPDKKLKDITIAHHLAEPEPVYLAGARGEFGL</sequence>
<dbReference type="SMART" id="SM00825">
    <property type="entry name" value="PKS_KS"/>
    <property type="match status" value="1"/>
</dbReference>
<comment type="cofactor">
    <cofactor evidence="2">
        <name>pantetheine 4'-phosphate</name>
        <dbReference type="ChEBI" id="CHEBI:47942"/>
    </cofactor>
</comment>
<feature type="domain" description="Carrier" evidence="26">
    <location>
        <begin position="976"/>
        <end position="1051"/>
    </location>
</feature>
<dbReference type="InterPro" id="IPR006162">
    <property type="entry name" value="Ppantetheine_attach_site"/>
</dbReference>
<comment type="caution">
    <text evidence="28">The sequence shown here is derived from an EMBL/GenBank/DDBJ whole genome shotgun (WGS) entry which is preliminary data.</text>
</comment>
<dbReference type="SUPFAM" id="SSF47336">
    <property type="entry name" value="ACP-like"/>
    <property type="match status" value="2"/>
</dbReference>
<dbReference type="OrthoDB" id="9765680at2"/>